<dbReference type="SMART" id="SM00354">
    <property type="entry name" value="HTH_LACI"/>
    <property type="match status" value="1"/>
</dbReference>
<dbReference type="CDD" id="cd01392">
    <property type="entry name" value="HTH_LacI"/>
    <property type="match status" value="1"/>
</dbReference>
<dbReference type="Proteomes" id="UP000494115">
    <property type="component" value="Unassembled WGS sequence"/>
</dbReference>
<proteinExistence type="predicted"/>
<name>A0A6S7B3B2_9BURK</name>
<reference evidence="5 6" key="1">
    <citation type="submission" date="2020-04" db="EMBL/GenBank/DDBJ databases">
        <authorList>
            <person name="De Canck E."/>
        </authorList>
    </citation>
    <scope>NUCLEOTIDE SEQUENCE [LARGE SCALE GENOMIC DNA]</scope>
    <source>
        <strain evidence="5 6">LMG 28138</strain>
    </source>
</reference>
<dbReference type="PANTHER" id="PTHR30146:SF109">
    <property type="entry name" value="HTH-TYPE TRANSCRIPTIONAL REGULATOR GALS"/>
    <property type="match status" value="1"/>
</dbReference>
<evidence type="ECO:0000256" key="3">
    <source>
        <dbReference type="ARBA" id="ARBA00023163"/>
    </source>
</evidence>
<evidence type="ECO:0000256" key="1">
    <source>
        <dbReference type="ARBA" id="ARBA00023015"/>
    </source>
</evidence>
<dbReference type="RefSeq" id="WP_175103386.1">
    <property type="nucleotide sequence ID" value="NZ_CADIKM010000003.1"/>
</dbReference>
<sequence length="346" mass="36917">MATIKDVARLAGVGVGTASRAISGKGSVSPEAAARVRAAIAALDFRPSSIARALSMQSLGVIGLFVPSFRGNFYGTILETTDNELRAVHRHMVVANGSGEGDGREQALDAIDFLIQRDCDGIIVISHDLHDEDVVRIQQRMPKVALLNRNFERMRDACFSVDHTYGGMLAARTLLDHGHRKLAVMAGPKSAPDNVDRVNGFLTEVASHGIDPAGVPVVEGNFTPDGGWQAMKAFAGLGLSFTGLFCANDDMAIGALSYLRQTGVSVPHELSVIGYDDVDAAAHTAPTLTSVHIPMYEVTSNAVRWLINECYGVGQPVVRQFPVSVSMRASVAQVRAKPRSRAKSPA</sequence>
<dbReference type="PROSITE" id="PS00356">
    <property type="entry name" value="HTH_LACI_1"/>
    <property type="match status" value="1"/>
</dbReference>
<evidence type="ECO:0000313" key="5">
    <source>
        <dbReference type="EMBL" id="CAB3779494.1"/>
    </source>
</evidence>
<organism evidence="5 6">
    <name type="scientific">Pararobbsia alpina</name>
    <dbReference type="NCBI Taxonomy" id="621374"/>
    <lineage>
        <taxon>Bacteria</taxon>
        <taxon>Pseudomonadati</taxon>
        <taxon>Pseudomonadota</taxon>
        <taxon>Betaproteobacteria</taxon>
        <taxon>Burkholderiales</taxon>
        <taxon>Burkholderiaceae</taxon>
        <taxon>Pararobbsia</taxon>
    </lineage>
</organism>
<dbReference type="InterPro" id="IPR000843">
    <property type="entry name" value="HTH_LacI"/>
</dbReference>
<protein>
    <submittedName>
        <fullName evidence="5">HTH-type transcriptional regulator GalR</fullName>
    </submittedName>
</protein>
<dbReference type="Pfam" id="PF13377">
    <property type="entry name" value="Peripla_BP_3"/>
    <property type="match status" value="1"/>
</dbReference>
<dbReference type="PROSITE" id="PS50932">
    <property type="entry name" value="HTH_LACI_2"/>
    <property type="match status" value="1"/>
</dbReference>
<dbReference type="Pfam" id="PF00356">
    <property type="entry name" value="LacI"/>
    <property type="match status" value="1"/>
</dbReference>
<keyword evidence="6" id="KW-1185">Reference proteome</keyword>
<feature type="domain" description="HTH lacI-type" evidence="4">
    <location>
        <begin position="2"/>
        <end position="56"/>
    </location>
</feature>
<accession>A0A6S7B3B2</accession>
<evidence type="ECO:0000259" key="4">
    <source>
        <dbReference type="PROSITE" id="PS50932"/>
    </source>
</evidence>
<dbReference type="SUPFAM" id="SSF47413">
    <property type="entry name" value="lambda repressor-like DNA-binding domains"/>
    <property type="match status" value="1"/>
</dbReference>
<dbReference type="GO" id="GO:0000976">
    <property type="term" value="F:transcription cis-regulatory region binding"/>
    <property type="evidence" value="ECO:0007669"/>
    <property type="project" value="TreeGrafter"/>
</dbReference>
<dbReference type="Gene3D" id="1.10.260.40">
    <property type="entry name" value="lambda repressor-like DNA-binding domains"/>
    <property type="match status" value="1"/>
</dbReference>
<keyword evidence="3" id="KW-0804">Transcription</keyword>
<keyword evidence="1" id="KW-0805">Transcription regulation</keyword>
<evidence type="ECO:0000313" key="6">
    <source>
        <dbReference type="Proteomes" id="UP000494115"/>
    </source>
</evidence>
<dbReference type="PANTHER" id="PTHR30146">
    <property type="entry name" value="LACI-RELATED TRANSCRIPTIONAL REPRESSOR"/>
    <property type="match status" value="1"/>
</dbReference>
<dbReference type="InterPro" id="IPR046335">
    <property type="entry name" value="LacI/GalR-like_sensor"/>
</dbReference>
<dbReference type="CDD" id="cd06270">
    <property type="entry name" value="PBP1_GalS-like"/>
    <property type="match status" value="1"/>
</dbReference>
<dbReference type="AlphaFoldDB" id="A0A6S7B3B2"/>
<dbReference type="InterPro" id="IPR010982">
    <property type="entry name" value="Lambda_DNA-bd_dom_sf"/>
</dbReference>
<keyword evidence="2" id="KW-0238">DNA-binding</keyword>
<dbReference type="EMBL" id="CADIKM010000003">
    <property type="protein sequence ID" value="CAB3779494.1"/>
    <property type="molecule type" value="Genomic_DNA"/>
</dbReference>
<gene>
    <name evidence="5" type="primary">galR</name>
    <name evidence="5" type="ORF">LMG28138_00829</name>
</gene>
<dbReference type="Gene3D" id="3.40.50.2300">
    <property type="match status" value="2"/>
</dbReference>
<dbReference type="InterPro" id="IPR028082">
    <property type="entry name" value="Peripla_BP_I"/>
</dbReference>
<evidence type="ECO:0000256" key="2">
    <source>
        <dbReference type="ARBA" id="ARBA00023125"/>
    </source>
</evidence>
<dbReference type="SUPFAM" id="SSF53822">
    <property type="entry name" value="Periplasmic binding protein-like I"/>
    <property type="match status" value="1"/>
</dbReference>
<dbReference type="GO" id="GO:0003700">
    <property type="term" value="F:DNA-binding transcription factor activity"/>
    <property type="evidence" value="ECO:0007669"/>
    <property type="project" value="TreeGrafter"/>
</dbReference>